<dbReference type="Gene3D" id="3.30.70.2970">
    <property type="entry name" value="Protein of unknown function (DUF541), domain 2"/>
    <property type="match status" value="1"/>
</dbReference>
<dbReference type="InterPro" id="IPR052022">
    <property type="entry name" value="26kDa_periplasmic_antigen"/>
</dbReference>
<organism evidence="2 3">
    <name type="scientific">Massilia eurypsychrophila</name>
    <dbReference type="NCBI Taxonomy" id="1485217"/>
    <lineage>
        <taxon>Bacteria</taxon>
        <taxon>Pseudomonadati</taxon>
        <taxon>Pseudomonadota</taxon>
        <taxon>Betaproteobacteria</taxon>
        <taxon>Burkholderiales</taxon>
        <taxon>Oxalobacteraceae</taxon>
        <taxon>Telluria group</taxon>
        <taxon>Massilia</taxon>
    </lineage>
</organism>
<dbReference type="GO" id="GO:0006974">
    <property type="term" value="P:DNA damage response"/>
    <property type="evidence" value="ECO:0007669"/>
    <property type="project" value="TreeGrafter"/>
</dbReference>
<keyword evidence="3" id="KW-1185">Reference proteome</keyword>
<dbReference type="AlphaFoldDB" id="A0A2G8TID3"/>
<evidence type="ECO:0000256" key="1">
    <source>
        <dbReference type="SAM" id="SignalP"/>
    </source>
</evidence>
<proteinExistence type="predicted"/>
<dbReference type="EMBL" id="PDOC01000003">
    <property type="protein sequence ID" value="PIL45804.1"/>
    <property type="molecule type" value="Genomic_DNA"/>
</dbReference>
<dbReference type="OrthoDB" id="8701624at2"/>
<dbReference type="RefSeq" id="WP_099787715.1">
    <property type="nucleotide sequence ID" value="NZ_JBHLYV010000029.1"/>
</dbReference>
<protein>
    <submittedName>
        <fullName evidence="2">SIMPL domain-containing protein</fullName>
    </submittedName>
</protein>
<feature type="signal peptide" evidence="1">
    <location>
        <begin position="1"/>
        <end position="20"/>
    </location>
</feature>
<evidence type="ECO:0000313" key="3">
    <source>
        <dbReference type="Proteomes" id="UP000230390"/>
    </source>
</evidence>
<sequence length="238" mass="25515">MLQKIIAIATLVLVPFAASAGQLPDYPFIHANGSSWAYVPPDVGEIDFEIWGGHTNPEAARQLVEERINEVRALLAGLGLPAADIEIRDVRKEMRKGEPVGGAAQYDIKCGVHIKVADLSKWKPLVSGLLNMANLDGFMTGFDTSRRAQVDAELIGEAIKVARGKAEAVAAGFGRKLGAVGGVSPGELKNLTRAMGMAASDQSRFTRAVGKSEYDRDGLLMISIIKLSQSVDVIFKIK</sequence>
<dbReference type="Pfam" id="PF04402">
    <property type="entry name" value="SIMPL"/>
    <property type="match status" value="1"/>
</dbReference>
<dbReference type="Gene3D" id="3.30.110.170">
    <property type="entry name" value="Protein of unknown function (DUF541), domain 1"/>
    <property type="match status" value="1"/>
</dbReference>
<accession>A0A2G8TID3</accession>
<dbReference type="Proteomes" id="UP000230390">
    <property type="component" value="Unassembled WGS sequence"/>
</dbReference>
<dbReference type="InterPro" id="IPR007497">
    <property type="entry name" value="SIMPL/DUF541"/>
</dbReference>
<keyword evidence="1" id="KW-0732">Signal</keyword>
<feature type="chain" id="PRO_5013553585" evidence="1">
    <location>
        <begin position="21"/>
        <end position="238"/>
    </location>
</feature>
<comment type="caution">
    <text evidence="2">The sequence shown here is derived from an EMBL/GenBank/DDBJ whole genome shotgun (WGS) entry which is preliminary data.</text>
</comment>
<reference evidence="2 3" key="1">
    <citation type="submission" date="2017-10" db="EMBL/GenBank/DDBJ databases">
        <title>Massilia psychrophilum sp. nov., a novel purple-pigmented bacterium isolated from Tianshan glacier, Xinjiang Municipality, China.</title>
        <authorList>
            <person name="Wang H."/>
        </authorList>
    </citation>
    <scope>NUCLEOTIDE SEQUENCE [LARGE SCALE GENOMIC DNA]</scope>
    <source>
        <strain evidence="2 3">JCM 30074</strain>
    </source>
</reference>
<name>A0A2G8TID3_9BURK</name>
<gene>
    <name evidence="2" type="ORF">CR105_07010</name>
</gene>
<dbReference type="PANTHER" id="PTHR34387:SF1">
    <property type="entry name" value="PERIPLASMIC IMMUNOGENIC PROTEIN"/>
    <property type="match status" value="1"/>
</dbReference>
<evidence type="ECO:0000313" key="2">
    <source>
        <dbReference type="EMBL" id="PIL45804.1"/>
    </source>
</evidence>
<dbReference type="PANTHER" id="PTHR34387">
    <property type="entry name" value="SLR1258 PROTEIN"/>
    <property type="match status" value="1"/>
</dbReference>